<comment type="caution">
    <text evidence="2">The sequence shown here is derived from an EMBL/GenBank/DDBJ whole genome shotgun (WGS) entry which is preliminary data.</text>
</comment>
<reference evidence="2 3" key="1">
    <citation type="submission" date="2020-04" db="EMBL/GenBank/DDBJ databases">
        <title>Whole genome sequencing of clinical and environmental type strains of Ochrobactrum.</title>
        <authorList>
            <person name="Dharne M."/>
        </authorList>
    </citation>
    <scope>NUCLEOTIDE SEQUENCE [LARGE SCALE GENOMIC DNA]</scope>
    <source>
        <strain evidence="2 3">DSM 13340</strain>
    </source>
</reference>
<dbReference type="InterPro" id="IPR011050">
    <property type="entry name" value="Pectin_lyase_fold/virulence"/>
</dbReference>
<dbReference type="NCBIfam" id="TIGR02601">
    <property type="entry name" value="autotrns_rpt"/>
    <property type="match status" value="1"/>
</dbReference>
<gene>
    <name evidence="2" type="ORF">HGG76_21810</name>
</gene>
<name>A0A7X6FRW4_9HYPH</name>
<evidence type="ECO:0000313" key="2">
    <source>
        <dbReference type="EMBL" id="NKW10841.1"/>
    </source>
</evidence>
<protein>
    <recommendedName>
        <fullName evidence="4">Outer membrane autotransporter</fullName>
    </recommendedName>
</protein>
<sequence>MVKSGGGTLTLSGISSYSGGTLVSGGTLQGDTTSLQGSIVNNAQIVFNQQSDGVLRAAFRAAEAL</sequence>
<dbReference type="AlphaFoldDB" id="A0A7X6FRW4"/>
<dbReference type="Pfam" id="PF12951">
    <property type="entry name" value="PATR"/>
    <property type="match status" value="1"/>
</dbReference>
<dbReference type="EMBL" id="JAAXZB010000002">
    <property type="protein sequence ID" value="NKW10841.1"/>
    <property type="molecule type" value="Genomic_DNA"/>
</dbReference>
<dbReference type="SUPFAM" id="SSF51126">
    <property type="entry name" value="Pectin lyase-like"/>
    <property type="match status" value="1"/>
</dbReference>
<evidence type="ECO:0000256" key="1">
    <source>
        <dbReference type="ARBA" id="ARBA00022729"/>
    </source>
</evidence>
<dbReference type="Proteomes" id="UP000558475">
    <property type="component" value="Unassembled WGS sequence"/>
</dbReference>
<dbReference type="InterPro" id="IPR012332">
    <property type="entry name" value="Autotransporter_pectin_lyase_C"/>
</dbReference>
<organism evidence="2 3">
    <name type="scientific">Brucella tritici</name>
    <dbReference type="NCBI Taxonomy" id="94626"/>
    <lineage>
        <taxon>Bacteria</taxon>
        <taxon>Pseudomonadati</taxon>
        <taxon>Pseudomonadota</taxon>
        <taxon>Alphaproteobacteria</taxon>
        <taxon>Hyphomicrobiales</taxon>
        <taxon>Brucellaceae</taxon>
        <taxon>Brucella/Ochrobactrum group</taxon>
        <taxon>Brucella</taxon>
    </lineage>
</organism>
<proteinExistence type="predicted"/>
<dbReference type="InterPro" id="IPR013425">
    <property type="entry name" value="Autotrns_rpt"/>
</dbReference>
<evidence type="ECO:0008006" key="4">
    <source>
        <dbReference type="Google" id="ProtNLM"/>
    </source>
</evidence>
<dbReference type="Gene3D" id="2.160.20.20">
    <property type="match status" value="1"/>
</dbReference>
<keyword evidence="1" id="KW-0732">Signal</keyword>
<evidence type="ECO:0000313" key="3">
    <source>
        <dbReference type="Proteomes" id="UP000558475"/>
    </source>
</evidence>
<accession>A0A7X6FRW4</accession>